<comment type="caution">
    <text evidence="2">The sequence shown here is derived from an EMBL/GenBank/DDBJ whole genome shotgun (WGS) entry which is preliminary data.</text>
</comment>
<dbReference type="SUPFAM" id="SSF56281">
    <property type="entry name" value="Metallo-hydrolase/oxidoreductase"/>
    <property type="match status" value="1"/>
</dbReference>
<evidence type="ECO:0000313" key="2">
    <source>
        <dbReference type="EMBL" id="MDX8036676.1"/>
    </source>
</evidence>
<dbReference type="CDD" id="cd16282">
    <property type="entry name" value="metallo-hydrolase-like_MBL-fold"/>
    <property type="match status" value="1"/>
</dbReference>
<evidence type="ECO:0000259" key="1">
    <source>
        <dbReference type="SMART" id="SM00849"/>
    </source>
</evidence>
<proteinExistence type="predicted"/>
<dbReference type="Pfam" id="PF00753">
    <property type="entry name" value="Lactamase_B"/>
    <property type="match status" value="1"/>
</dbReference>
<accession>A0ABU4TER4</accession>
<dbReference type="Gene3D" id="3.60.15.10">
    <property type="entry name" value="Ribonuclease Z/Hydroxyacylglutathione hydrolase-like"/>
    <property type="match status" value="1"/>
</dbReference>
<dbReference type="PANTHER" id="PTHR42951:SF4">
    <property type="entry name" value="ACYL-COENZYME A THIOESTERASE MBLAC2"/>
    <property type="match status" value="1"/>
</dbReference>
<sequence>MTPQLHEIASGVYAWIQPDGTWWINNAGAVCSDGEVVLVDTCATARRTRLFLDALDRATGGAPIRLAVNTHLHGDHVYGNALLPDSTAIVAHEHTRQGILQDFILANTPPAWSPTPDWGVDAVRAPTISFRDEITLHAGRKPVVVRHPGYSAHTVGDAVAWLPEERVLFTGDLVFHGITPMIAMGSLDGALRSLDWLATFDAAVVVPGHGPLVTEASFAEVLATHRRYYEFVRSTAMTGREKGWTPLEVARETDLGEFAGLPDAERLVLNLHRAYADFDGADVNIAAALGDAIAYNGGPLHCAV</sequence>
<dbReference type="SMART" id="SM00849">
    <property type="entry name" value="Lactamase_B"/>
    <property type="match status" value="1"/>
</dbReference>
<dbReference type="Proteomes" id="UP001285521">
    <property type="component" value="Unassembled WGS sequence"/>
</dbReference>
<gene>
    <name evidence="2" type="ORF">SK803_41330</name>
</gene>
<evidence type="ECO:0000313" key="3">
    <source>
        <dbReference type="Proteomes" id="UP001285521"/>
    </source>
</evidence>
<dbReference type="RefSeq" id="WP_319971672.1">
    <property type="nucleotide sequence ID" value="NZ_JAXAVW010000047.1"/>
</dbReference>
<feature type="domain" description="Metallo-beta-lactamase" evidence="1">
    <location>
        <begin position="24"/>
        <end position="209"/>
    </location>
</feature>
<keyword evidence="3" id="KW-1185">Reference proteome</keyword>
<dbReference type="InterPro" id="IPR050855">
    <property type="entry name" value="NDM-1-like"/>
</dbReference>
<protein>
    <submittedName>
        <fullName evidence="2">MBL fold metallo-hydrolase</fullName>
    </submittedName>
</protein>
<name>A0ABU4TER4_9PSEU</name>
<dbReference type="PANTHER" id="PTHR42951">
    <property type="entry name" value="METALLO-BETA-LACTAMASE DOMAIN-CONTAINING"/>
    <property type="match status" value="1"/>
</dbReference>
<dbReference type="InterPro" id="IPR001279">
    <property type="entry name" value="Metallo-B-lactamas"/>
</dbReference>
<reference evidence="2 3" key="1">
    <citation type="submission" date="2023-11" db="EMBL/GenBank/DDBJ databases">
        <title>Lentzea sokolovensis, sp. nov., Lentzea kristufkii, sp. nov., and Lentzea miocenensis, sp. nov., rare actinobacteria from Sokolov Coal Basin, Miocene lacustrine sediment, Czech Republic.</title>
        <authorList>
            <person name="Lara A."/>
            <person name="Kotroba L."/>
            <person name="Nouioui I."/>
            <person name="Neumann-Schaal M."/>
            <person name="Mast Y."/>
            <person name="Chronakova A."/>
        </authorList>
    </citation>
    <scope>NUCLEOTIDE SEQUENCE [LARGE SCALE GENOMIC DNA]</scope>
    <source>
        <strain evidence="2 3">BCCO 10_0856</strain>
    </source>
</reference>
<organism evidence="2 3">
    <name type="scientific">Lentzea miocenica</name>
    <dbReference type="NCBI Taxonomy" id="3095431"/>
    <lineage>
        <taxon>Bacteria</taxon>
        <taxon>Bacillati</taxon>
        <taxon>Actinomycetota</taxon>
        <taxon>Actinomycetes</taxon>
        <taxon>Pseudonocardiales</taxon>
        <taxon>Pseudonocardiaceae</taxon>
        <taxon>Lentzea</taxon>
    </lineage>
</organism>
<dbReference type="EMBL" id="JAXAVW010000047">
    <property type="protein sequence ID" value="MDX8036676.1"/>
    <property type="molecule type" value="Genomic_DNA"/>
</dbReference>
<dbReference type="InterPro" id="IPR036866">
    <property type="entry name" value="RibonucZ/Hydroxyglut_hydro"/>
</dbReference>